<dbReference type="Gene3D" id="3.80.10.10">
    <property type="entry name" value="Ribonuclease Inhibitor"/>
    <property type="match status" value="5"/>
</dbReference>
<comment type="subcellular location">
    <subcellularLocation>
        <location evidence="1">Cell membrane</location>
        <topology evidence="1">Single-pass type I membrane protein</topology>
    </subcellularLocation>
</comment>
<keyword evidence="11" id="KW-0325">Glycoprotein</keyword>
<keyword evidence="4" id="KW-0433">Leucine-rich repeat</keyword>
<comment type="caution">
    <text evidence="14">The sequence shown here is derived from an EMBL/GenBank/DDBJ whole genome shotgun (WGS) entry which is preliminary data.</text>
</comment>
<sequence>METERQALLQFKQGLIDRGDRLASWVPDDRDCCRWAGIVCNNLTGHVLELHLRSPELANKQHSDTELEDFRRSKLSGKMNPSLLGLKHLTYLDLSNNDFQGISIPKFLGSFGGLRHINLSNALFGGEVPPQLGNLSNLQYLDLHHDYGYPGRRLYVESLEWLSDLSLLEHLDLKSVSLKKASNGLQYVNNLPSLVELRLSYGQFNQIHPLSHANLTSLAILDLSMNDIENSTIINWVFGLKNLVFLDLSYNGIQGLIPEGLHNMSSLKYLDLGSNDFNSSVPDWLYSFSPLEFLDLRCNQLQGQISSAIGNLTFALSLDLSGNDFNGGIPRSIEKLCNLRSIAVSDVGLNQEISIVLEIFSRCVSNTLESLDLNSCGLFGQLTNQLARFNKLTRLSLGGNSISGPIPPFMGELSSLKILDLSQNKLKGNLPESLGQLVNLEILDISKNFLEGVVSEIHFYNLSNLIIFVGNGNPLILKVNSNWNPPFQVQNLGLQSWVLGPGFPHWFCSQKYLKFLDFSNTGVLSSIPSCFWNLTSQFQHLNLSHNQIHGELPKQLLFLPYALVDFGSNYFSGPLPHIPFWVTLLDLSNNQISGSLSQPLCYEMNETMVDLEFLNLGENSLSGDIPDCWMKWQHLQVIILASNRLTGRIPSSMGTLYDLRSLHLQKNSLSGEITPSLRNCRRICTLDFEDNELDGNIPAWLGHNLPNVRILSLGSNKLQGPIPNEICALTSLQVLDLSHNNISGSLPSCISNFSSMAFLKDGDLNTNIQYNSAAPYWVSMPSGLRRYYFLPKYQGANIVENALVVMKGQFLEYSTILNLVRSIDLSGNNLSGEIPEEMSSLQGLQSLNLSHNYLTGRIPENIGDMKSLESLDLSVNKLSSSIPPSMSSLTFLNHLNLSDNHLIGSIPSSTQLQSFDASSYAGNQLCGLPLPNNCSTNDVVPSSGNGYEEKGYADILDWFISILLGLIVGFWGVLIPLMINRGWRIKYYNFLDNIWSKVSFIVSRCF</sequence>
<keyword evidence="8 12" id="KW-1133">Transmembrane helix</keyword>
<feature type="transmembrane region" description="Helical" evidence="12">
    <location>
        <begin position="958"/>
        <end position="979"/>
    </location>
</feature>
<dbReference type="InterPro" id="IPR046956">
    <property type="entry name" value="RLP23-like"/>
</dbReference>
<keyword evidence="7" id="KW-0677">Repeat</keyword>
<evidence type="ECO:0000313" key="14">
    <source>
        <dbReference type="EMBL" id="GKV36007.1"/>
    </source>
</evidence>
<evidence type="ECO:0000256" key="2">
    <source>
        <dbReference type="ARBA" id="ARBA00009592"/>
    </source>
</evidence>
<dbReference type="PROSITE" id="PS51450">
    <property type="entry name" value="LRR"/>
    <property type="match status" value="3"/>
</dbReference>
<dbReference type="FunFam" id="3.80.10.10:FF:001362">
    <property type="entry name" value="Lrr receptor-like serinethreonine-protein kinase gso2"/>
    <property type="match status" value="1"/>
</dbReference>
<evidence type="ECO:0000313" key="15">
    <source>
        <dbReference type="Proteomes" id="UP001054252"/>
    </source>
</evidence>
<evidence type="ECO:0000256" key="6">
    <source>
        <dbReference type="ARBA" id="ARBA00022729"/>
    </source>
</evidence>
<dbReference type="InterPro" id="IPR032675">
    <property type="entry name" value="LRR_dom_sf"/>
</dbReference>
<dbReference type="SUPFAM" id="SSF52058">
    <property type="entry name" value="L domain-like"/>
    <property type="match status" value="1"/>
</dbReference>
<dbReference type="InterPro" id="IPR001611">
    <property type="entry name" value="Leu-rich_rpt"/>
</dbReference>
<evidence type="ECO:0000256" key="4">
    <source>
        <dbReference type="ARBA" id="ARBA00022614"/>
    </source>
</evidence>
<dbReference type="FunFam" id="3.80.10.10:FF:000095">
    <property type="entry name" value="LRR receptor-like serine/threonine-protein kinase GSO1"/>
    <property type="match status" value="1"/>
</dbReference>
<dbReference type="Proteomes" id="UP001054252">
    <property type="component" value="Unassembled WGS sequence"/>
</dbReference>
<dbReference type="Pfam" id="PF13855">
    <property type="entry name" value="LRR_8"/>
    <property type="match status" value="4"/>
</dbReference>
<keyword evidence="6" id="KW-0732">Signal</keyword>
<dbReference type="Pfam" id="PF00560">
    <property type="entry name" value="LRR_1"/>
    <property type="match status" value="9"/>
</dbReference>
<dbReference type="Pfam" id="PF08263">
    <property type="entry name" value="LRRNT_2"/>
    <property type="match status" value="1"/>
</dbReference>
<evidence type="ECO:0000256" key="10">
    <source>
        <dbReference type="ARBA" id="ARBA00023170"/>
    </source>
</evidence>
<evidence type="ECO:0000256" key="7">
    <source>
        <dbReference type="ARBA" id="ARBA00022737"/>
    </source>
</evidence>
<evidence type="ECO:0000256" key="9">
    <source>
        <dbReference type="ARBA" id="ARBA00023136"/>
    </source>
</evidence>
<dbReference type="EMBL" id="BPVZ01000114">
    <property type="protein sequence ID" value="GKV36007.1"/>
    <property type="molecule type" value="Genomic_DNA"/>
</dbReference>
<keyword evidence="9 12" id="KW-0472">Membrane</keyword>
<keyword evidence="10" id="KW-0675">Receptor</keyword>
<accession>A0AAV5LGH7</accession>
<dbReference type="InterPro" id="IPR013210">
    <property type="entry name" value="LRR_N_plant-typ"/>
</dbReference>
<dbReference type="PANTHER" id="PTHR48063">
    <property type="entry name" value="LRR RECEPTOR-LIKE KINASE"/>
    <property type="match status" value="1"/>
</dbReference>
<gene>
    <name evidence="14" type="ORF">SLEP1_g44192</name>
</gene>
<comment type="similarity">
    <text evidence="2">Belongs to the RLP family.</text>
</comment>
<dbReference type="PRINTS" id="PR00019">
    <property type="entry name" value="LEURICHRPT"/>
</dbReference>
<evidence type="ECO:0000256" key="1">
    <source>
        <dbReference type="ARBA" id="ARBA00004251"/>
    </source>
</evidence>
<dbReference type="InterPro" id="IPR003591">
    <property type="entry name" value="Leu-rich_rpt_typical-subtyp"/>
</dbReference>
<dbReference type="GO" id="GO:0005886">
    <property type="term" value="C:plasma membrane"/>
    <property type="evidence" value="ECO:0007669"/>
    <property type="project" value="UniProtKB-SubCell"/>
</dbReference>
<dbReference type="SMART" id="SM00365">
    <property type="entry name" value="LRR_SD22"/>
    <property type="match status" value="8"/>
</dbReference>
<feature type="domain" description="Leucine-rich repeat-containing N-terminal plant-type" evidence="13">
    <location>
        <begin position="2"/>
        <end position="41"/>
    </location>
</feature>
<evidence type="ECO:0000256" key="5">
    <source>
        <dbReference type="ARBA" id="ARBA00022692"/>
    </source>
</evidence>
<dbReference type="AlphaFoldDB" id="A0AAV5LGH7"/>
<evidence type="ECO:0000256" key="3">
    <source>
        <dbReference type="ARBA" id="ARBA00022475"/>
    </source>
</evidence>
<organism evidence="14 15">
    <name type="scientific">Rubroshorea leprosula</name>
    <dbReference type="NCBI Taxonomy" id="152421"/>
    <lineage>
        <taxon>Eukaryota</taxon>
        <taxon>Viridiplantae</taxon>
        <taxon>Streptophyta</taxon>
        <taxon>Embryophyta</taxon>
        <taxon>Tracheophyta</taxon>
        <taxon>Spermatophyta</taxon>
        <taxon>Magnoliopsida</taxon>
        <taxon>eudicotyledons</taxon>
        <taxon>Gunneridae</taxon>
        <taxon>Pentapetalae</taxon>
        <taxon>rosids</taxon>
        <taxon>malvids</taxon>
        <taxon>Malvales</taxon>
        <taxon>Dipterocarpaceae</taxon>
        <taxon>Rubroshorea</taxon>
    </lineage>
</organism>
<dbReference type="FunFam" id="3.80.10.10:FF:000111">
    <property type="entry name" value="LRR receptor-like serine/threonine-protein kinase ERECTA"/>
    <property type="match status" value="1"/>
</dbReference>
<evidence type="ECO:0000256" key="8">
    <source>
        <dbReference type="ARBA" id="ARBA00022989"/>
    </source>
</evidence>
<proteinExistence type="inferred from homology"/>
<keyword evidence="3" id="KW-1003">Cell membrane</keyword>
<evidence type="ECO:0000256" key="11">
    <source>
        <dbReference type="ARBA" id="ARBA00023180"/>
    </source>
</evidence>
<keyword evidence="5 12" id="KW-0812">Transmembrane</keyword>
<protein>
    <recommendedName>
        <fullName evidence="13">Leucine-rich repeat-containing N-terminal plant-type domain-containing protein</fullName>
    </recommendedName>
</protein>
<dbReference type="SMART" id="SM00369">
    <property type="entry name" value="LRR_TYP"/>
    <property type="match status" value="9"/>
</dbReference>
<keyword evidence="15" id="KW-1185">Reference proteome</keyword>
<name>A0AAV5LGH7_9ROSI</name>
<reference evidence="14 15" key="1">
    <citation type="journal article" date="2021" name="Commun. Biol.">
        <title>The genome of Shorea leprosula (Dipterocarpaceae) highlights the ecological relevance of drought in aseasonal tropical rainforests.</title>
        <authorList>
            <person name="Ng K.K.S."/>
            <person name="Kobayashi M.J."/>
            <person name="Fawcett J.A."/>
            <person name="Hatakeyama M."/>
            <person name="Paape T."/>
            <person name="Ng C.H."/>
            <person name="Ang C.C."/>
            <person name="Tnah L.H."/>
            <person name="Lee C.T."/>
            <person name="Nishiyama T."/>
            <person name="Sese J."/>
            <person name="O'Brien M.J."/>
            <person name="Copetti D."/>
            <person name="Mohd Noor M.I."/>
            <person name="Ong R.C."/>
            <person name="Putra M."/>
            <person name="Sireger I.Z."/>
            <person name="Indrioko S."/>
            <person name="Kosugi Y."/>
            <person name="Izuno A."/>
            <person name="Isagi Y."/>
            <person name="Lee S.L."/>
            <person name="Shimizu K.K."/>
        </authorList>
    </citation>
    <scope>NUCLEOTIDE SEQUENCE [LARGE SCALE GENOMIC DNA]</scope>
    <source>
        <strain evidence="14">214</strain>
    </source>
</reference>
<evidence type="ECO:0000256" key="12">
    <source>
        <dbReference type="SAM" id="Phobius"/>
    </source>
</evidence>
<evidence type="ECO:0000259" key="13">
    <source>
        <dbReference type="Pfam" id="PF08263"/>
    </source>
</evidence>
<dbReference type="SUPFAM" id="SSF52047">
    <property type="entry name" value="RNI-like"/>
    <property type="match status" value="2"/>
</dbReference>
<dbReference type="PANTHER" id="PTHR48063:SF98">
    <property type="entry name" value="LRR RECEPTOR-LIKE SERINE_THREONINE-PROTEIN KINASE FLS2"/>
    <property type="match status" value="1"/>
</dbReference>